<dbReference type="InterPro" id="IPR012334">
    <property type="entry name" value="Pectin_lyas_fold"/>
</dbReference>
<accession>A0A8T4IZ41</accession>
<feature type="region of interest" description="Disordered" evidence="3">
    <location>
        <begin position="50"/>
        <end position="91"/>
    </location>
</feature>
<feature type="compositionally biased region" description="Basic residues" evidence="3">
    <location>
        <begin position="9"/>
        <end position="23"/>
    </location>
</feature>
<dbReference type="PANTHER" id="PTHR31683">
    <property type="entry name" value="PECTATE LYASE 18-RELATED"/>
    <property type="match status" value="1"/>
</dbReference>
<comment type="caution">
    <text evidence="5">The sequence shown here is derived from an EMBL/GenBank/DDBJ whole genome shotgun (WGS) entry which is preliminary data.</text>
</comment>
<sequence>MRTTEHAGARRRARTGARGRSRKPGYGWPVAVAVVCALLAPGTLAHADTHTGTSAARGGGGPDDIVLPEGDGWASLEGGTTGGAGADKAHTHTVRTRAQLAAALEKAGDEPTVIKVKGTIDGNTDDRGRSLSCEDYATDGYTLEKYLAAYDPDTWGEKDPEGPMEDARLASSARQKERVALRVPSNTTLVGVGGKARLLGVSLQIADSENVIVRGLRFEDAFDCFPQWDPDDNTTGAWNSEYDNLVVTGSRHVWVDHNSFTDGRRPDSAQPHHFGALFQQHDGLLDIVRGADLVTVSWNELYDHDKSVLIGNSDGAGATDRGKLRATFHHNLFRDLNERVPRVRFGKVDVYNNHYKESGQAPYGYSWGLGFESALVGEHNAFTLPDTIAPYRVIHPWVKGAAMTESGNYVNGDPFDVLRYYNTQNPVALVGDDAGWTPSLRPHVDDPADLPRLVARGAGAGKG</sequence>
<keyword evidence="1 2" id="KW-0456">Lyase</keyword>
<gene>
    <name evidence="5" type="ORF">KDA82_19280</name>
</gene>
<feature type="domain" description="Pectate lyase" evidence="4">
    <location>
        <begin position="148"/>
        <end position="388"/>
    </location>
</feature>
<dbReference type="SMART" id="SM00656">
    <property type="entry name" value="Amb_all"/>
    <property type="match status" value="1"/>
</dbReference>
<evidence type="ECO:0000256" key="3">
    <source>
        <dbReference type="SAM" id="MobiDB-lite"/>
    </source>
</evidence>
<keyword evidence="2" id="KW-0964">Secreted</keyword>
<dbReference type="GO" id="GO:0005576">
    <property type="term" value="C:extracellular region"/>
    <property type="evidence" value="ECO:0007669"/>
    <property type="project" value="UniProtKB-SubCell"/>
</dbReference>
<dbReference type="GO" id="GO:0000272">
    <property type="term" value="P:polysaccharide catabolic process"/>
    <property type="evidence" value="ECO:0007669"/>
    <property type="project" value="UniProtKB-KW"/>
</dbReference>
<dbReference type="AlphaFoldDB" id="A0A8T4IZ41"/>
<reference evidence="5" key="1">
    <citation type="submission" date="2021-04" db="EMBL/GenBank/DDBJ databases">
        <title>Sequencing of actinobacteria type strains.</title>
        <authorList>
            <person name="Nguyen G.-S."/>
            <person name="Wentzel A."/>
        </authorList>
    </citation>
    <scope>NUCLEOTIDE SEQUENCE</scope>
    <source>
        <strain evidence="5">DSM 42095</strain>
    </source>
</reference>
<dbReference type="Gene3D" id="2.160.20.10">
    <property type="entry name" value="Single-stranded right-handed beta-helix, Pectin lyase-like"/>
    <property type="match status" value="1"/>
</dbReference>
<dbReference type="GO" id="GO:0030570">
    <property type="term" value="F:pectate lyase activity"/>
    <property type="evidence" value="ECO:0007669"/>
    <property type="project" value="InterPro"/>
</dbReference>
<evidence type="ECO:0000313" key="6">
    <source>
        <dbReference type="Proteomes" id="UP000675554"/>
    </source>
</evidence>
<comment type="similarity">
    <text evidence="2">Belongs to the polysaccharide lyase 1 family.</text>
</comment>
<keyword evidence="2" id="KW-0119">Carbohydrate metabolism</keyword>
<evidence type="ECO:0000256" key="1">
    <source>
        <dbReference type="ARBA" id="ARBA00023239"/>
    </source>
</evidence>
<comment type="subcellular location">
    <subcellularLocation>
        <location evidence="2">Secreted</location>
    </subcellularLocation>
</comment>
<dbReference type="EMBL" id="JAGSMN010000433">
    <property type="protein sequence ID" value="MBR7675127.1"/>
    <property type="molecule type" value="Genomic_DNA"/>
</dbReference>
<keyword evidence="2" id="KW-0624">Polysaccharide degradation</keyword>
<dbReference type="Proteomes" id="UP000675554">
    <property type="component" value="Unassembled WGS sequence"/>
</dbReference>
<dbReference type="InterPro" id="IPR002022">
    <property type="entry name" value="Pec_lyase"/>
</dbReference>
<dbReference type="InterPro" id="IPR011050">
    <property type="entry name" value="Pectin_lyase_fold/virulence"/>
</dbReference>
<name>A0A8T4IZ41_9ACTN</name>
<dbReference type="PANTHER" id="PTHR31683:SF18">
    <property type="entry name" value="PECTATE LYASE 21-RELATED"/>
    <property type="match status" value="1"/>
</dbReference>
<feature type="region of interest" description="Disordered" evidence="3">
    <location>
        <begin position="1"/>
        <end position="24"/>
    </location>
</feature>
<evidence type="ECO:0000256" key="2">
    <source>
        <dbReference type="RuleBase" id="RU361173"/>
    </source>
</evidence>
<protein>
    <submittedName>
        <fullName evidence="5">Pectate lyase</fullName>
    </submittedName>
</protein>
<evidence type="ECO:0000313" key="5">
    <source>
        <dbReference type="EMBL" id="MBR7675127.1"/>
    </source>
</evidence>
<evidence type="ECO:0000259" key="4">
    <source>
        <dbReference type="SMART" id="SM00656"/>
    </source>
</evidence>
<proteinExistence type="inferred from homology"/>
<dbReference type="SUPFAM" id="SSF51126">
    <property type="entry name" value="Pectin lyase-like"/>
    <property type="match status" value="1"/>
</dbReference>
<keyword evidence="6" id="KW-1185">Reference proteome</keyword>
<dbReference type="Pfam" id="PF00544">
    <property type="entry name" value="Pectate_lyase_4"/>
    <property type="match status" value="1"/>
</dbReference>
<organism evidence="5 6">
    <name type="scientific">Streptomyces daliensis</name>
    <dbReference type="NCBI Taxonomy" id="299421"/>
    <lineage>
        <taxon>Bacteria</taxon>
        <taxon>Bacillati</taxon>
        <taxon>Actinomycetota</taxon>
        <taxon>Actinomycetes</taxon>
        <taxon>Kitasatosporales</taxon>
        <taxon>Streptomycetaceae</taxon>
        <taxon>Streptomyces</taxon>
    </lineage>
</organism>
<dbReference type="InterPro" id="IPR045032">
    <property type="entry name" value="PEL"/>
</dbReference>